<evidence type="ECO:0000256" key="3">
    <source>
        <dbReference type="ARBA" id="ARBA00022527"/>
    </source>
</evidence>
<evidence type="ECO:0000259" key="13">
    <source>
        <dbReference type="PROSITE" id="PS50290"/>
    </source>
</evidence>
<dbReference type="Proteomes" id="UP000193920">
    <property type="component" value="Unassembled WGS sequence"/>
</dbReference>
<evidence type="ECO:0000256" key="10">
    <source>
        <dbReference type="ARBA" id="ARBA00048679"/>
    </source>
</evidence>
<gene>
    <name evidence="16" type="ORF">LY90DRAFT_664604</name>
</gene>
<dbReference type="SMART" id="SM01343">
    <property type="entry name" value="FATC"/>
    <property type="match status" value="1"/>
</dbReference>
<dbReference type="PANTHER" id="PTHR11139:SF119">
    <property type="entry name" value="SERINE_THREONINE-PROTEIN KINASE SMG1"/>
    <property type="match status" value="1"/>
</dbReference>
<dbReference type="GO" id="GO:0031929">
    <property type="term" value="P:TOR signaling"/>
    <property type="evidence" value="ECO:0007669"/>
    <property type="project" value="TreeGrafter"/>
</dbReference>
<keyword evidence="7" id="KW-0067">ATP-binding</keyword>
<dbReference type="InterPro" id="IPR018936">
    <property type="entry name" value="PI3/4_kinase_CS"/>
</dbReference>
<keyword evidence="3" id="KW-0723">Serine/threonine-protein kinase</keyword>
<sequence length="3587" mass="421317">MKNISSQQKIKNANNLLNSIRSLDSTEFSGIMGLILSYNGLEKIFIDLNTSTDLKKICIEIISTLSVKGDTYINDNIFNWIFSKLNGNKSNTSLSKEQECEKRLWSLLCIEKIITSNENKNLLYNYVVKILNSLQNLLDSVDTHDYLPIILSIIQTLSKDYPEIFDCKYEEIIDLLIGWYIDPQLPRKILKLIDKTFEVLRGYIGIHINFIIEILTNLLTDVETVFEKECIEGQNIVTSESTIGESINKKIFLFKCFCSLFYILVKEVIPQNNDQIDSISMISNDIDLLLIKFLVLLEKIAKNSYLNKWIIEGKLFVPYQYEVCVCSIERMELILKLENGITESFNNAINDLFEFQLMNSIRFQLFKLNNLNINLVVPIARRFFSVIEKSTIYDEDMIPQDIHEVIDCSNGVMVFQIPEFNPVTKQLKRKKFRLSEILVELQYIDNLLLLQYKGENIIDQWSQDDIANGTKKASEDEYDIEFNNAINNRKESYESWKNLENLVPKTIYQTNDSIKQLINNYTYEELKNCFNYDINLLVEIEKHSFLKNLKVKNIFWTFYLLYVNENSRISRGEDYSYWNEIDRKLLNALYQISDYNDHFIYQFNLHMAILKLIYSLIDNKYTNNLQINICINWLKSIGLFYHKIDKNEKLEEIYDICSKILLKLYKRMRFEYDGDTRLLTNDTLLYFIDLDKFTETKFECVNKIYGIILHSINDLNTKVCNDLLKLINRINPIITINRYSSREKKLVDESRFNECVMASQSTGNLKFEHFQLIIRNINLGDEFFDDSDNSTSNMYDTQIDNINWLLDLYYICQVSSILKSVSLALAKMKGNDINEKEEAIDKVITRKRLRFWAIWEMARYCILSKLKTTFGNAQQTFEFIEHSLNKIWKTKESINNYENLKFINKTKYLGYLIPFIDILELQIYNAYEGTALDKSTGFTRNSTNFFSINRRVCEEWFLRIRKLIILDSKIFGTSSAYVVRHCMHYLSDKVNYIKQYSKETYNHLIEYEQVIIELVLALQLLKDPDPIIGIYFWMKKLIIQEMKKNSKKKGNSHLQILLQKKLSSSPKENYQYHLEWILVAALLAENKYEEAVVKYRYFLNKYQEGGKLSPNLVSFIIKQIIECYKNLNDWNNIKEFLYYIKSVDIENSNYPLCSFENGKNPKLFEAWEDFENNNYHSAYVNISKTSPNFRETYESVGMNRAVMNASHYYTLYSMLLINEKNNSTFPVLKSMLNKSLALVNEQLRRLNNTFASKKEMAPIIIQLQLVKIIETIGKGNLSNDKNDNVIISEINNNLQLNKKVTENIDISILMRMLDIFTYLNNTHILKDENYIKKLNYDIAKVARKQGNNILGQKLIQKNLLKIKSNINVSEIHNMLLSENNPLYVKDYIFELAKIYINEKKYDVGFNILLDLIHSELRYCESDNEDSKNDNEISKFRSSVYLKVITFLTKMTNSDEFNVEKLSEEMNMKIRIIAEKSEVEEVKEVKKSDILVQSIYSAACDENDINPKIWCKAANYYYIQAQELLEEMEIGSVDNIKHSCLYYLKRFILDYSEKKVFWSTNKIFNLNQIYNDCLSILTSIFGASYKIKLENKKMNITEMDYKIKKYLFELFPDLNEQLLKELLIILNRIKNVLIGYFTSSVTNYFKYLKYFDEFDNDNIEIKVDQECNITKITLRILHVFENFGVYIVREYREGFANTPISPWEKIIPQLFARLDHPEPFVQDQICSLICRIGIVSPHLIVYPTIVGISTANTNNNNNNDTRFLYQNIIDSLIQSGSEMLVKEIQKMISELQRVTILWEETLLNKLTQLQNETDKRFARLKKENDRVNVNNQLSKEEKDEIIKNNYLSLMKPVIHGIETFYNEINVEPQNNHEKWFHNNFKKMLEEAINNLKDTNNESFQKAWEPFNELYKEIAKEVQKNRKILLSDVSPYLANIKKSQIPLPGIDQKSEIVYIQHFDKYIFALPTKTKPKKINIYGSDGNVYSYLLKGLEDLHLDERIMQLLSCTNHILKANKKSNTRNLQARNYSVVPLSGHLGMIQWVTNATAMFYLYKKWQQRNYAKEVQNIRNNTNGNISFTIRPHEMFYNKLDAEFKKNNMIRGPIRKNWPVNIQRNAFLELRHETPKDLIAKEFWTSSSSPTVWWEKTNSYSRSLAVMSIIGYIIGLGDRHLDNILIDFDTGEVIHIDYNVCFEKGKKLCVPETVPFRLTQNLQAALGVYGIEGPFRIACESVLSVLRSNKEILMTILEAFIYDPLVDWSNDYKRNKEKQLMELNVNIGLLSTRIAGICPVIKENRELFINNLKGLQNFLKVHMTEFSYQELYNSKELRDHNDTLESVNTNNSESSSILLFSSKSDISNMKLSSEVQNLNSVEEEDEKLNNKEIEFLEYMKKELNQIFEKCKNKSQQFQTTYGTLHGTFLHNIKSQIGITDIDKIKAIVKNNVYPYIKDNSEIIEKIREIFKDSDEWKDFRTKACEDYFNHLNVYQAITAPISNSLLNQDYYTNIYKLLNNIFDNTTSKTKVLKSIKNLNEYINDKNNDKNLDHDMCNKVAILENSIKNSYYDKYLKYQEFSNKLNKLKKITSEEFEESIKSFNNALPQEVNEHKLLVKLIILFYYNKFSKIVMDMRKNIIIDDKEFINLDISNELSTMFNINVFDLRKLKGLYLLIINMFSLSIILFKIAEIRNFKDVSFYQTYIDMQEKLNNFVTGLIRIPHEFLFEFIPQLLRSINDNTIDIQINLIDSIAKQVEKFKQNSDYHNIREIRNQYSNVINNISSENYNNSYYNKPLINVFLPAEELLILLKEDCDSASKEYYEGLEDRIFELKIKNLNEANKAIKNFYKSIAYNKNTIDNSWIENLNTKILINDHPSFKVIRESMNKFIEFAVDELSIPIIISELKRIFSDLFSNLNVREFENFNELEDFIKETDILIQKQKLNIEKYHEGFEAFQNALNLNIKRYLYGYCKHASDYMKDFSHGNRDTLIRFQLLNDYPLMKARKNDDYPGDSKEFITLEHLDNIEYTTSESIREQIIKLCSKDIQNLKESISKLRNIEQFYNEIYYITDAYTQKKFLNGYISNNDLDEMKQAINNIKSRIKTFLLSDHQKFNYLIEFASVIILLESTRIDETKDTNEINYIISLNIKEFKKFLNQKGNKSKIGDLFNRKYGLQGINDRHKKMNNNQNSSIILMNGENQDNFEKSNNINENIINADFIQSIKITFDITLKLYKDVQALTTTALKPADKIKEKVDCVEEINTIWMEWEYYCSEFVKVLDDLQSSEAMNKSELILIKKISDLISVFETISAKIINLQNISNKYNNNSSKTSKKAFNNRHSNHRILQANSSNTINIRSNITTNNTSKDQYSALLNEELEFNNNGSDDINNRNNEEFNNDDADTQHNYSIDEIDDEISKNNDIIYNIQENIGLSNKMEDNSSSNDNKDLNENETYTGNTDNNLNQSIKKGKEKIEEQFEENEDSLNQTSNVNKLSFDEENEILQKNYSRNPSLNPSSVRSRQSEVESVINSMNLPEEVTDSPKISERNNQAMKILYRIRDKLNGYDSQIDPNTMDITKHVDKVINQAINIDNLACMYEGWTSWI</sequence>
<reference evidence="16 17" key="1">
    <citation type="submission" date="2016-08" db="EMBL/GenBank/DDBJ databases">
        <title>A Parts List for Fungal Cellulosomes Revealed by Comparative Genomics.</title>
        <authorList>
            <consortium name="DOE Joint Genome Institute"/>
            <person name="Haitjema C.H."/>
            <person name="Gilmore S.P."/>
            <person name="Henske J.K."/>
            <person name="Solomon K.V."/>
            <person name="De Groot R."/>
            <person name="Kuo A."/>
            <person name="Mondo S.J."/>
            <person name="Salamov A.A."/>
            <person name="Labutti K."/>
            <person name="Zhao Z."/>
            <person name="Chiniquy J."/>
            <person name="Barry K."/>
            <person name="Brewer H.M."/>
            <person name="Purvine S.O."/>
            <person name="Wright A.T."/>
            <person name="Boxma B."/>
            <person name="Van Alen T."/>
            <person name="Hackstein J.H."/>
            <person name="Baker S.E."/>
            <person name="Grigoriev I.V."/>
            <person name="O'Malley M.A."/>
        </authorList>
    </citation>
    <scope>NUCLEOTIDE SEQUENCE [LARGE SCALE GENOMIC DNA]</scope>
    <source>
        <strain evidence="16 17">G1</strain>
    </source>
</reference>
<keyword evidence="11" id="KW-0175">Coiled coil</keyword>
<dbReference type="SUPFAM" id="SSF56112">
    <property type="entry name" value="Protein kinase-like (PK-like)"/>
    <property type="match status" value="1"/>
</dbReference>
<dbReference type="InterPro" id="IPR031559">
    <property type="entry name" value="SMG1"/>
</dbReference>
<dbReference type="PROSITE" id="PS51189">
    <property type="entry name" value="FAT"/>
    <property type="match status" value="1"/>
</dbReference>
<dbReference type="STRING" id="1754190.A0A1Y2F949"/>
<dbReference type="GO" id="GO:0000184">
    <property type="term" value="P:nuclear-transcribed mRNA catabolic process, nonsense-mediated decay"/>
    <property type="evidence" value="ECO:0007669"/>
    <property type="project" value="UniProtKB-KW"/>
</dbReference>
<dbReference type="InterPro" id="IPR050517">
    <property type="entry name" value="DDR_Repair_Kinase"/>
</dbReference>
<feature type="domain" description="FATC" evidence="15">
    <location>
        <begin position="3555"/>
        <end position="3587"/>
    </location>
</feature>
<evidence type="ECO:0000259" key="14">
    <source>
        <dbReference type="PROSITE" id="PS51189"/>
    </source>
</evidence>
<feature type="coiled-coil region" evidence="11">
    <location>
        <begin position="1802"/>
        <end position="1836"/>
    </location>
</feature>
<evidence type="ECO:0000259" key="15">
    <source>
        <dbReference type="PROSITE" id="PS51190"/>
    </source>
</evidence>
<comment type="similarity">
    <text evidence="1">Belongs to the PI3/PI4-kinase family.</text>
</comment>
<dbReference type="EC" id="2.7.11.1" evidence="2"/>
<feature type="region of interest" description="Disordered" evidence="12">
    <location>
        <begin position="3418"/>
        <end position="3448"/>
    </location>
</feature>
<evidence type="ECO:0000256" key="1">
    <source>
        <dbReference type="ARBA" id="ARBA00011031"/>
    </source>
</evidence>
<feature type="compositionally biased region" description="Low complexity" evidence="12">
    <location>
        <begin position="3499"/>
        <end position="3511"/>
    </location>
</feature>
<evidence type="ECO:0000313" key="17">
    <source>
        <dbReference type="Proteomes" id="UP000193920"/>
    </source>
</evidence>
<evidence type="ECO:0000256" key="5">
    <source>
        <dbReference type="ARBA" id="ARBA00022741"/>
    </source>
</evidence>
<keyword evidence="8" id="KW-0866">Nonsense-mediated mRNA decay</keyword>
<dbReference type="OrthoDB" id="381190at2759"/>
<dbReference type="GO" id="GO:0005634">
    <property type="term" value="C:nucleus"/>
    <property type="evidence" value="ECO:0007669"/>
    <property type="project" value="TreeGrafter"/>
</dbReference>
<dbReference type="PROSITE" id="PS51190">
    <property type="entry name" value="FATC"/>
    <property type="match status" value="1"/>
</dbReference>
<keyword evidence="17" id="KW-1185">Reference proteome</keyword>
<proteinExistence type="inferred from homology"/>
<dbReference type="SMART" id="SM00146">
    <property type="entry name" value="PI3Kc"/>
    <property type="match status" value="1"/>
</dbReference>
<dbReference type="CDD" id="cd05170">
    <property type="entry name" value="PIKKc_SMG1"/>
    <property type="match status" value="1"/>
</dbReference>
<name>A0A1Y2F949_9FUNG</name>
<dbReference type="InterPro" id="IPR036940">
    <property type="entry name" value="PI3/4_kinase_cat_sf"/>
</dbReference>
<dbReference type="Gene3D" id="3.30.1010.10">
    <property type="entry name" value="Phosphatidylinositol 3-kinase Catalytic Subunit, Chain A, domain 4"/>
    <property type="match status" value="1"/>
</dbReference>
<feature type="domain" description="PI3K/PI4K catalytic" evidence="13">
    <location>
        <begin position="1956"/>
        <end position="2299"/>
    </location>
</feature>
<dbReference type="Pfam" id="PF15785">
    <property type="entry name" value="SMG1"/>
    <property type="match status" value="1"/>
</dbReference>
<evidence type="ECO:0000256" key="8">
    <source>
        <dbReference type="ARBA" id="ARBA00023161"/>
    </source>
</evidence>
<keyword evidence="5" id="KW-0547">Nucleotide-binding</keyword>
<dbReference type="PANTHER" id="PTHR11139">
    <property type="entry name" value="ATAXIA TELANGIECTASIA MUTATED ATM -RELATED"/>
    <property type="match status" value="1"/>
</dbReference>
<dbReference type="GO" id="GO:0031931">
    <property type="term" value="C:TORC1 complex"/>
    <property type="evidence" value="ECO:0007669"/>
    <property type="project" value="TreeGrafter"/>
</dbReference>
<dbReference type="SMART" id="SM01345">
    <property type="entry name" value="Rapamycin_bind"/>
    <property type="match status" value="1"/>
</dbReference>
<feature type="compositionally biased region" description="Polar residues" evidence="12">
    <location>
        <begin position="3488"/>
        <end position="3498"/>
    </location>
</feature>
<evidence type="ECO:0000256" key="7">
    <source>
        <dbReference type="ARBA" id="ARBA00022840"/>
    </source>
</evidence>
<dbReference type="InterPro" id="IPR039414">
    <property type="entry name" value="SMG1_PIKKc"/>
</dbReference>
<keyword evidence="6" id="KW-0418">Kinase</keyword>
<comment type="catalytic activity">
    <reaction evidence="9">
        <text>L-threonyl-[protein] + ATP = O-phospho-L-threonyl-[protein] + ADP + H(+)</text>
        <dbReference type="Rhea" id="RHEA:46608"/>
        <dbReference type="Rhea" id="RHEA-COMP:11060"/>
        <dbReference type="Rhea" id="RHEA-COMP:11605"/>
        <dbReference type="ChEBI" id="CHEBI:15378"/>
        <dbReference type="ChEBI" id="CHEBI:30013"/>
        <dbReference type="ChEBI" id="CHEBI:30616"/>
        <dbReference type="ChEBI" id="CHEBI:61977"/>
        <dbReference type="ChEBI" id="CHEBI:456216"/>
        <dbReference type="EC" id="2.7.11.1"/>
    </reaction>
</comment>
<dbReference type="GO" id="GO:0031932">
    <property type="term" value="C:TORC2 complex"/>
    <property type="evidence" value="ECO:0007669"/>
    <property type="project" value="TreeGrafter"/>
</dbReference>
<dbReference type="GO" id="GO:0005524">
    <property type="term" value="F:ATP binding"/>
    <property type="evidence" value="ECO:0007669"/>
    <property type="project" value="UniProtKB-KW"/>
</dbReference>
<dbReference type="Pfam" id="PF00454">
    <property type="entry name" value="PI3_PI4_kinase"/>
    <property type="match status" value="1"/>
</dbReference>
<evidence type="ECO:0000256" key="2">
    <source>
        <dbReference type="ARBA" id="ARBA00012513"/>
    </source>
</evidence>
<dbReference type="GO" id="GO:0005737">
    <property type="term" value="C:cytoplasm"/>
    <property type="evidence" value="ECO:0007669"/>
    <property type="project" value="TreeGrafter"/>
</dbReference>
<comment type="caution">
    <text evidence="16">The sequence shown here is derived from an EMBL/GenBank/DDBJ whole genome shotgun (WGS) entry which is preliminary data.</text>
</comment>
<dbReference type="InterPro" id="IPR014009">
    <property type="entry name" value="PIK_FAT"/>
</dbReference>
<feature type="domain" description="FAT" evidence="14">
    <location>
        <begin position="1372"/>
        <end position="1749"/>
    </location>
</feature>
<dbReference type="PROSITE" id="PS00916">
    <property type="entry name" value="PI3_4_KINASE_2"/>
    <property type="match status" value="1"/>
</dbReference>
<evidence type="ECO:0000256" key="12">
    <source>
        <dbReference type="SAM" id="MobiDB-lite"/>
    </source>
</evidence>
<comment type="catalytic activity">
    <reaction evidence="10">
        <text>L-seryl-[protein] + ATP = O-phospho-L-seryl-[protein] + ADP + H(+)</text>
        <dbReference type="Rhea" id="RHEA:17989"/>
        <dbReference type="Rhea" id="RHEA-COMP:9863"/>
        <dbReference type="Rhea" id="RHEA-COMP:11604"/>
        <dbReference type="ChEBI" id="CHEBI:15378"/>
        <dbReference type="ChEBI" id="CHEBI:29999"/>
        <dbReference type="ChEBI" id="CHEBI:30616"/>
        <dbReference type="ChEBI" id="CHEBI:83421"/>
        <dbReference type="ChEBI" id="CHEBI:456216"/>
        <dbReference type="EC" id="2.7.11.1"/>
    </reaction>
</comment>
<evidence type="ECO:0000256" key="4">
    <source>
        <dbReference type="ARBA" id="ARBA00022679"/>
    </source>
</evidence>
<dbReference type="PROSITE" id="PS50290">
    <property type="entry name" value="PI3_4_KINASE_3"/>
    <property type="match status" value="1"/>
</dbReference>
<dbReference type="EMBL" id="MCOG01000013">
    <property type="protein sequence ID" value="ORY80157.1"/>
    <property type="molecule type" value="Genomic_DNA"/>
</dbReference>
<dbReference type="GO" id="GO:0016242">
    <property type="term" value="P:negative regulation of macroautophagy"/>
    <property type="evidence" value="ECO:0007669"/>
    <property type="project" value="TreeGrafter"/>
</dbReference>
<feature type="region of interest" description="Disordered" evidence="12">
    <location>
        <begin position="3488"/>
        <end position="3513"/>
    </location>
</feature>
<dbReference type="GO" id="GO:0004674">
    <property type="term" value="F:protein serine/threonine kinase activity"/>
    <property type="evidence" value="ECO:0007669"/>
    <property type="project" value="UniProtKB-KW"/>
</dbReference>
<dbReference type="Pfam" id="PF02260">
    <property type="entry name" value="FATC"/>
    <property type="match status" value="1"/>
</dbReference>
<organism evidence="16 17">
    <name type="scientific">Neocallimastix californiae</name>
    <dbReference type="NCBI Taxonomy" id="1754190"/>
    <lineage>
        <taxon>Eukaryota</taxon>
        <taxon>Fungi</taxon>
        <taxon>Fungi incertae sedis</taxon>
        <taxon>Chytridiomycota</taxon>
        <taxon>Chytridiomycota incertae sedis</taxon>
        <taxon>Neocallimastigomycetes</taxon>
        <taxon>Neocallimastigales</taxon>
        <taxon>Neocallimastigaceae</taxon>
        <taxon>Neocallimastix</taxon>
    </lineage>
</organism>
<dbReference type="InterPro" id="IPR003152">
    <property type="entry name" value="FATC_dom"/>
</dbReference>
<dbReference type="InterPro" id="IPR000403">
    <property type="entry name" value="PI3/4_kinase_cat_dom"/>
</dbReference>
<protein>
    <recommendedName>
        <fullName evidence="2">non-specific serine/threonine protein kinase</fullName>
        <ecNumber evidence="2">2.7.11.1</ecNumber>
    </recommendedName>
</protein>
<accession>A0A1Y2F949</accession>
<dbReference type="Gene3D" id="1.10.1070.11">
    <property type="entry name" value="Phosphatidylinositol 3-/4-kinase, catalytic domain"/>
    <property type="match status" value="1"/>
</dbReference>
<feature type="compositionally biased region" description="Polar residues" evidence="12">
    <location>
        <begin position="3437"/>
        <end position="3448"/>
    </location>
</feature>
<keyword evidence="4" id="KW-0808">Transferase</keyword>
<evidence type="ECO:0000256" key="9">
    <source>
        <dbReference type="ARBA" id="ARBA00047899"/>
    </source>
</evidence>
<evidence type="ECO:0000256" key="6">
    <source>
        <dbReference type="ARBA" id="ARBA00022777"/>
    </source>
</evidence>
<evidence type="ECO:0000313" key="16">
    <source>
        <dbReference type="EMBL" id="ORY80157.1"/>
    </source>
</evidence>
<feature type="coiled-coil region" evidence="11">
    <location>
        <begin position="2358"/>
        <end position="2388"/>
    </location>
</feature>
<feature type="region of interest" description="Disordered" evidence="12">
    <location>
        <begin position="3365"/>
        <end position="3388"/>
    </location>
</feature>
<dbReference type="InterPro" id="IPR011009">
    <property type="entry name" value="Kinase-like_dom_sf"/>
</dbReference>
<evidence type="ECO:0000256" key="11">
    <source>
        <dbReference type="SAM" id="Coils"/>
    </source>
</evidence>